<name>A0A158H3X5_CABSO</name>
<evidence type="ECO:0000256" key="2">
    <source>
        <dbReference type="SAM" id="SignalP"/>
    </source>
</evidence>
<feature type="signal peptide" evidence="2">
    <location>
        <begin position="1"/>
        <end position="28"/>
    </location>
</feature>
<organism evidence="3 4">
    <name type="scientific">Caballeronia sordidicola</name>
    <name type="common">Burkholderia sordidicola</name>
    <dbReference type="NCBI Taxonomy" id="196367"/>
    <lineage>
        <taxon>Bacteria</taxon>
        <taxon>Pseudomonadati</taxon>
        <taxon>Pseudomonadota</taxon>
        <taxon>Betaproteobacteria</taxon>
        <taxon>Burkholderiales</taxon>
        <taxon>Burkholderiaceae</taxon>
        <taxon>Caballeronia</taxon>
    </lineage>
</organism>
<dbReference type="AlphaFoldDB" id="A0A158H3X5"/>
<sequence length="89" mass="8796">MNSSTLRKSSGAALVAATLLAGATCVQAQSAKAADSASMVKPPPATSDAPGAGGARPSNPDNMPTKRPALPANSDRMLHNNPASDAIAK</sequence>
<feature type="chain" id="PRO_5007810534" description="Lipoprotein" evidence="2">
    <location>
        <begin position="29"/>
        <end position="89"/>
    </location>
</feature>
<evidence type="ECO:0008006" key="5">
    <source>
        <dbReference type="Google" id="ProtNLM"/>
    </source>
</evidence>
<evidence type="ECO:0000313" key="4">
    <source>
        <dbReference type="Proteomes" id="UP000054893"/>
    </source>
</evidence>
<dbReference type="RefSeq" id="WP_075643315.1">
    <property type="nucleotide sequence ID" value="NZ_FCOC02000013.1"/>
</dbReference>
<evidence type="ECO:0000313" key="3">
    <source>
        <dbReference type="EMBL" id="SAL38751.1"/>
    </source>
</evidence>
<reference evidence="3 4" key="1">
    <citation type="submission" date="2016-01" db="EMBL/GenBank/DDBJ databases">
        <authorList>
            <person name="Oliw E.H."/>
        </authorList>
    </citation>
    <scope>NUCLEOTIDE SEQUENCE [LARGE SCALE GENOMIC DNA]</scope>
    <source>
        <strain evidence="3">LMG 22029</strain>
    </source>
</reference>
<proteinExistence type="predicted"/>
<evidence type="ECO:0000256" key="1">
    <source>
        <dbReference type="SAM" id="MobiDB-lite"/>
    </source>
</evidence>
<protein>
    <recommendedName>
        <fullName evidence="5">Lipoprotein</fullName>
    </recommendedName>
</protein>
<keyword evidence="2" id="KW-0732">Signal</keyword>
<dbReference type="OrthoDB" id="9134665at2"/>
<feature type="compositionally biased region" description="Low complexity" evidence="1">
    <location>
        <begin position="28"/>
        <end position="38"/>
    </location>
</feature>
<gene>
    <name evidence="3" type="ORF">AWB64_04024</name>
</gene>
<accession>A0A158H3X5</accession>
<dbReference type="EMBL" id="FCOC02000013">
    <property type="protein sequence ID" value="SAL38751.1"/>
    <property type="molecule type" value="Genomic_DNA"/>
</dbReference>
<feature type="region of interest" description="Disordered" evidence="1">
    <location>
        <begin position="28"/>
        <end position="89"/>
    </location>
</feature>
<dbReference type="Proteomes" id="UP000054893">
    <property type="component" value="Unassembled WGS sequence"/>
</dbReference>